<dbReference type="EMBL" id="UINC01038719">
    <property type="protein sequence ID" value="SVB36125.1"/>
    <property type="molecule type" value="Genomic_DNA"/>
</dbReference>
<dbReference type="AlphaFoldDB" id="A0A382DCY3"/>
<feature type="non-terminal residue" evidence="1">
    <location>
        <position position="38"/>
    </location>
</feature>
<evidence type="ECO:0000313" key="1">
    <source>
        <dbReference type="EMBL" id="SVB36125.1"/>
    </source>
</evidence>
<accession>A0A382DCY3</accession>
<gene>
    <name evidence="1" type="ORF">METZ01_LOCUS188979</name>
</gene>
<name>A0A382DCY3_9ZZZZ</name>
<proteinExistence type="predicted"/>
<reference evidence="1" key="1">
    <citation type="submission" date="2018-05" db="EMBL/GenBank/DDBJ databases">
        <authorList>
            <person name="Lanie J.A."/>
            <person name="Ng W.-L."/>
            <person name="Kazmierczak K.M."/>
            <person name="Andrzejewski T.M."/>
            <person name="Davidsen T.M."/>
            <person name="Wayne K.J."/>
            <person name="Tettelin H."/>
            <person name="Glass J.I."/>
            <person name="Rusch D."/>
            <person name="Podicherti R."/>
            <person name="Tsui H.-C.T."/>
            <person name="Winkler M.E."/>
        </authorList>
    </citation>
    <scope>NUCLEOTIDE SEQUENCE</scope>
</reference>
<organism evidence="1">
    <name type="scientific">marine metagenome</name>
    <dbReference type="NCBI Taxonomy" id="408172"/>
    <lineage>
        <taxon>unclassified sequences</taxon>
        <taxon>metagenomes</taxon>
        <taxon>ecological metagenomes</taxon>
    </lineage>
</organism>
<sequence>MDSKERYKLIEAWVDQSIDSSICSIKPVNSDASFRNFS</sequence>
<protein>
    <submittedName>
        <fullName evidence="1">Uncharacterized protein</fullName>
    </submittedName>
</protein>